<evidence type="ECO:0000259" key="2">
    <source>
        <dbReference type="Pfam" id="PF03478"/>
    </source>
</evidence>
<protein>
    <submittedName>
        <fullName evidence="4">F-box protein At1g65770</fullName>
    </submittedName>
</protein>
<dbReference type="Pfam" id="PF03478">
    <property type="entry name" value="Beta-prop_KIB1-4"/>
    <property type="match status" value="1"/>
</dbReference>
<dbReference type="Proteomes" id="UP000827889">
    <property type="component" value="Chromosome 8"/>
</dbReference>
<accession>A0A8B8PNL2</accession>
<dbReference type="AlphaFoldDB" id="A0A8B8PNL2"/>
<name>A0A8B8PNL2_9MYRT</name>
<dbReference type="KEGG" id="rarg:115744659"/>
<evidence type="ECO:0000259" key="1">
    <source>
        <dbReference type="Pfam" id="PF00646"/>
    </source>
</evidence>
<dbReference type="InterPro" id="IPR036047">
    <property type="entry name" value="F-box-like_dom_sf"/>
</dbReference>
<gene>
    <name evidence="4" type="primary">LOC115744659</name>
</gene>
<reference evidence="4" key="1">
    <citation type="submission" date="2025-08" db="UniProtKB">
        <authorList>
            <consortium name="RefSeq"/>
        </authorList>
    </citation>
    <scope>IDENTIFICATION</scope>
    <source>
        <tissue evidence="4">Leaf</tissue>
    </source>
</reference>
<dbReference type="InterPro" id="IPR005174">
    <property type="entry name" value="KIB1-4_b-propeller"/>
</dbReference>
<dbReference type="OrthoDB" id="638130at2759"/>
<dbReference type="PANTHER" id="PTHR47123">
    <property type="entry name" value="F-BOX PROTEIN SKIP23"/>
    <property type="match status" value="1"/>
</dbReference>
<evidence type="ECO:0000313" key="3">
    <source>
        <dbReference type="Proteomes" id="UP000827889"/>
    </source>
</evidence>
<dbReference type="Pfam" id="PF00646">
    <property type="entry name" value="F-box"/>
    <property type="match status" value="1"/>
</dbReference>
<keyword evidence="3" id="KW-1185">Reference proteome</keyword>
<dbReference type="InterPro" id="IPR001810">
    <property type="entry name" value="F-box_dom"/>
</dbReference>
<dbReference type="PANTHER" id="PTHR47123:SF6">
    <property type="entry name" value="F-BOX PROTEIN SKIP23-LIKE ISOFORM X1"/>
    <property type="match status" value="1"/>
</dbReference>
<dbReference type="SUPFAM" id="SSF81383">
    <property type="entry name" value="F-box domain"/>
    <property type="match status" value="1"/>
</dbReference>
<organism evidence="3 4">
    <name type="scientific">Rhodamnia argentea</name>
    <dbReference type="NCBI Taxonomy" id="178133"/>
    <lineage>
        <taxon>Eukaryota</taxon>
        <taxon>Viridiplantae</taxon>
        <taxon>Streptophyta</taxon>
        <taxon>Embryophyta</taxon>
        <taxon>Tracheophyta</taxon>
        <taxon>Spermatophyta</taxon>
        <taxon>Magnoliopsida</taxon>
        <taxon>eudicotyledons</taxon>
        <taxon>Gunneridae</taxon>
        <taxon>Pentapetalae</taxon>
        <taxon>rosids</taxon>
        <taxon>malvids</taxon>
        <taxon>Myrtales</taxon>
        <taxon>Myrtaceae</taxon>
        <taxon>Myrtoideae</taxon>
        <taxon>Myrteae</taxon>
        <taxon>Australasian group</taxon>
        <taxon>Rhodamnia</taxon>
    </lineage>
</organism>
<dbReference type="Gene3D" id="1.20.1280.50">
    <property type="match status" value="1"/>
</dbReference>
<dbReference type="RefSeq" id="XP_030535808.1">
    <property type="nucleotide sequence ID" value="XM_030679948.2"/>
</dbReference>
<dbReference type="GeneID" id="115744659"/>
<feature type="domain" description="KIB1-4 beta-propeller" evidence="2">
    <location>
        <begin position="73"/>
        <end position="341"/>
    </location>
</feature>
<feature type="domain" description="F-box" evidence="1">
    <location>
        <begin position="7"/>
        <end position="42"/>
    </location>
</feature>
<dbReference type="InterPro" id="IPR051304">
    <property type="entry name" value="SCF_F-box_domain"/>
</dbReference>
<sequence length="385" mass="43605">MENTIPWSDLPKELWWMIAKRLDALTDVRRFRSVCSSWRSLIPPLPHRDNNPPLFPLKLPLLPSQKHAFVTQSTLYRLQPPEESGPAVGWLVKLEESGEPGRRLRLLSPLSKQPIKYKPGAFPNVLNTLDFRVTEIGKEYAVEVDEGVNLRCVAKVALFPDSAWADAGECAVVGILEGGKLGYWRYGDEGWSVIEGRGCHFDDVMVYKGQFYAVDRLGTVSWIDPSFQVVQFSPPMCGGGDRKHLVELGGDLYVVDRYLDVGGVTRFWNNREVGLEAVGFRVYRLDQEWGKWDEVRTLDGVALFLGDHSCFSVSVQEFGGCVGNCIYFTELNDFYGAKVHVFCMEDHSIKRAAFSPDYLRILWPPPAWITPSPCPLDPKNMWPVF</sequence>
<proteinExistence type="predicted"/>
<evidence type="ECO:0000313" key="4">
    <source>
        <dbReference type="RefSeq" id="XP_030535808.1"/>
    </source>
</evidence>